<dbReference type="PRINTS" id="PR01438">
    <property type="entry name" value="UNVRSLSTRESS"/>
</dbReference>
<protein>
    <submittedName>
        <fullName evidence="3">Nucleotide-binding universal stress protein, UspA family</fullName>
    </submittedName>
</protein>
<evidence type="ECO:0000259" key="2">
    <source>
        <dbReference type="Pfam" id="PF00582"/>
    </source>
</evidence>
<dbReference type="SUPFAM" id="SSF52402">
    <property type="entry name" value="Adenine nucleotide alpha hydrolases-like"/>
    <property type="match status" value="2"/>
</dbReference>
<keyword evidence="4" id="KW-1185">Reference proteome</keyword>
<evidence type="ECO:0000256" key="1">
    <source>
        <dbReference type="ARBA" id="ARBA00008791"/>
    </source>
</evidence>
<dbReference type="CDD" id="cd00293">
    <property type="entry name" value="USP-like"/>
    <property type="match status" value="1"/>
</dbReference>
<dbReference type="InterPro" id="IPR006016">
    <property type="entry name" value="UspA"/>
</dbReference>
<dbReference type="Gene3D" id="3.40.50.12370">
    <property type="match status" value="1"/>
</dbReference>
<name>A0A239J4B1_9BURK</name>
<comment type="similarity">
    <text evidence="1">Belongs to the universal stress protein A family.</text>
</comment>
<sequence length="294" mass="31822">MGPDSKTEEKDVSYKTILVHVDESRHAGERIRLAAAVAMTEKAHLIGTATTGASRYIQRNRMLAELDPHFQTHLDFLRQRARRGLEEFDGIAQALGLPSFEGNLVDDEAGGGICLQARYCDLVVIGQNDPKEPSPVVMPDFPQYVVLNAGRPVLLTPHACSFSSIGNHVVVAWDASMAAARAISGALPLLRRAQQVDVAIFDLPSPTGNGAMPESPDAGADISRYLQRHGIKVGLQKRHAEGDVGHALLDMATSGNCDLMVMGFYGHTRFREIMLGSVSATVLEAMRLPVLMSN</sequence>
<reference evidence="3 4" key="1">
    <citation type="submission" date="2017-06" db="EMBL/GenBank/DDBJ databases">
        <authorList>
            <person name="Kim H.J."/>
            <person name="Triplett B.A."/>
        </authorList>
    </citation>
    <scope>NUCLEOTIDE SEQUENCE [LARGE SCALE GENOMIC DNA]</scope>
    <source>
        <strain evidence="3 4">U15</strain>
    </source>
</reference>
<organism evidence="3 4">
    <name type="scientific">Noviherbaspirillum humi</name>
    <dbReference type="NCBI Taxonomy" id="1688639"/>
    <lineage>
        <taxon>Bacteria</taxon>
        <taxon>Pseudomonadati</taxon>
        <taxon>Pseudomonadota</taxon>
        <taxon>Betaproteobacteria</taxon>
        <taxon>Burkholderiales</taxon>
        <taxon>Oxalobacteraceae</taxon>
        <taxon>Noviherbaspirillum</taxon>
    </lineage>
</organism>
<dbReference type="AlphaFoldDB" id="A0A239J4B1"/>
<evidence type="ECO:0000313" key="4">
    <source>
        <dbReference type="Proteomes" id="UP000198284"/>
    </source>
</evidence>
<feature type="domain" description="UspA" evidence="2">
    <location>
        <begin position="168"/>
        <end position="292"/>
    </location>
</feature>
<proteinExistence type="inferred from homology"/>
<evidence type="ECO:0000313" key="3">
    <source>
        <dbReference type="EMBL" id="SNT00866.1"/>
    </source>
</evidence>
<dbReference type="Pfam" id="PF00582">
    <property type="entry name" value="Usp"/>
    <property type="match status" value="1"/>
</dbReference>
<accession>A0A239J4B1</accession>
<dbReference type="PANTHER" id="PTHR46268:SF15">
    <property type="entry name" value="UNIVERSAL STRESS PROTEIN HP_0031"/>
    <property type="match status" value="1"/>
</dbReference>
<dbReference type="EMBL" id="FZOT01000011">
    <property type="protein sequence ID" value="SNT00866.1"/>
    <property type="molecule type" value="Genomic_DNA"/>
</dbReference>
<dbReference type="Proteomes" id="UP000198284">
    <property type="component" value="Unassembled WGS sequence"/>
</dbReference>
<dbReference type="InterPro" id="IPR006015">
    <property type="entry name" value="Universal_stress_UspA"/>
</dbReference>
<gene>
    <name evidence="3" type="ORF">SAMN06265795_111121</name>
</gene>
<dbReference type="PANTHER" id="PTHR46268">
    <property type="entry name" value="STRESS RESPONSE PROTEIN NHAX"/>
    <property type="match status" value="1"/>
</dbReference>